<comment type="subcellular location">
    <subcellularLocation>
        <location evidence="1">Nucleus</location>
    </subcellularLocation>
</comment>
<dbReference type="InterPro" id="IPR000679">
    <property type="entry name" value="Znf_GATA"/>
</dbReference>
<keyword evidence="5" id="KW-0805">Transcription regulation</keyword>
<feature type="region of interest" description="Disordered" evidence="10">
    <location>
        <begin position="335"/>
        <end position="401"/>
    </location>
</feature>
<keyword evidence="8" id="KW-0539">Nucleus</keyword>
<dbReference type="SMART" id="SM00401">
    <property type="entry name" value="ZnF_GATA"/>
    <property type="match status" value="2"/>
</dbReference>
<dbReference type="PROSITE" id="PS50114">
    <property type="entry name" value="GATA_ZN_FINGER_2"/>
    <property type="match status" value="2"/>
</dbReference>
<feature type="compositionally biased region" description="Low complexity" evidence="10">
    <location>
        <begin position="350"/>
        <end position="360"/>
    </location>
</feature>
<feature type="compositionally biased region" description="Low complexity" evidence="10">
    <location>
        <begin position="26"/>
        <end position="40"/>
    </location>
</feature>
<dbReference type="AlphaFoldDB" id="D3K2C2"/>
<evidence type="ECO:0000259" key="11">
    <source>
        <dbReference type="PROSITE" id="PS50114"/>
    </source>
</evidence>
<feature type="region of interest" description="Disordered" evidence="10">
    <location>
        <begin position="439"/>
        <end position="458"/>
    </location>
</feature>
<proteinExistence type="evidence at transcript level"/>
<evidence type="ECO:0000256" key="8">
    <source>
        <dbReference type="ARBA" id="ARBA00023242"/>
    </source>
</evidence>
<accession>D3K2C2</accession>
<evidence type="ECO:0000256" key="6">
    <source>
        <dbReference type="ARBA" id="ARBA00023125"/>
    </source>
</evidence>
<evidence type="ECO:0000256" key="3">
    <source>
        <dbReference type="ARBA" id="ARBA00022771"/>
    </source>
</evidence>
<evidence type="ECO:0000256" key="5">
    <source>
        <dbReference type="ARBA" id="ARBA00023015"/>
    </source>
</evidence>
<dbReference type="GO" id="GO:0045944">
    <property type="term" value="P:positive regulation of transcription by RNA polymerase II"/>
    <property type="evidence" value="ECO:0007669"/>
    <property type="project" value="TreeGrafter"/>
</dbReference>
<sequence>MALSGTSSFPHSSHLTKYTNLTENKTLPSSQPTTSSSGSLLGQEDVEVFFDSLERTTSFGLTTQTGAVASLLSSPGSSKYTMFQNTLPPSSMPPAPGFHDVGSTSFLPTVTNPLYVPTTRSILPSPSVYASPQGQVAAPSWPVQPDSYTTPTSQPTFPFSASVTSPSRPSSDVAFAGSSLTRANGLSPYGTSYLGTDLSTAWTGYGQGMVSAQQLLTPREGDYFGEGRECVNCGAISTPLWRRDGTGHYLRRDGTGHYLCNACGLYHKMNGINRPLIKPQRRLVNDHSANRRVGLQCSNCHTTTTTLWRRNNEGEPVCNACGLYFKLHGVSRPLSMRKDGIQTRKRKPKSSQSKSPSLKLDQNEKQEDVPVESGTPPVVLKNDLETSPPPSSLSDKEIRSPHPVPALVSMNMTPSLDPPMSLPPVNPYSTMQTVPVFTPGMGYDRQSTQPVYPAPSPHHENIRVKMESQERTDSPLTSQTHVLSPSAVSEGVKVEN</sequence>
<dbReference type="GO" id="GO:0005634">
    <property type="term" value="C:nucleus"/>
    <property type="evidence" value="ECO:0007669"/>
    <property type="project" value="UniProtKB-SubCell"/>
</dbReference>
<feature type="compositionally biased region" description="Polar residues" evidence="10">
    <location>
        <begin position="474"/>
        <end position="487"/>
    </location>
</feature>
<evidence type="ECO:0000256" key="7">
    <source>
        <dbReference type="ARBA" id="ARBA00023163"/>
    </source>
</evidence>
<dbReference type="PRINTS" id="PR00619">
    <property type="entry name" value="GATAZNFINGER"/>
</dbReference>
<keyword evidence="3 9" id="KW-0863">Zinc-finger</keyword>
<keyword evidence="7" id="KW-0804">Transcription</keyword>
<dbReference type="InterPro" id="IPR039355">
    <property type="entry name" value="Transcription_factor_GATA"/>
</dbReference>
<feature type="domain" description="GATA-type" evidence="11">
    <location>
        <begin position="291"/>
        <end position="344"/>
    </location>
</feature>
<dbReference type="InterPro" id="IPR013088">
    <property type="entry name" value="Znf_NHR/GATA"/>
</dbReference>
<dbReference type="PROSITE" id="PS00344">
    <property type="entry name" value="GATA_ZN_FINGER_1"/>
    <property type="match status" value="1"/>
</dbReference>
<dbReference type="EMBL" id="GU357824">
    <property type="protein sequence ID" value="ADC35040.1"/>
    <property type="molecule type" value="mRNA"/>
</dbReference>
<evidence type="ECO:0000313" key="12">
    <source>
        <dbReference type="EMBL" id="ADC35040.1"/>
    </source>
</evidence>
<dbReference type="GO" id="GO:0008270">
    <property type="term" value="F:zinc ion binding"/>
    <property type="evidence" value="ECO:0007669"/>
    <property type="project" value="UniProtKB-KW"/>
</dbReference>
<dbReference type="GO" id="GO:0000978">
    <property type="term" value="F:RNA polymerase II cis-regulatory region sequence-specific DNA binding"/>
    <property type="evidence" value="ECO:0007669"/>
    <property type="project" value="TreeGrafter"/>
</dbReference>
<dbReference type="PANTHER" id="PTHR10071">
    <property type="entry name" value="TRANSCRIPTION FACTOR GATA FAMILY MEMBER"/>
    <property type="match status" value="1"/>
</dbReference>
<dbReference type="Pfam" id="PF00320">
    <property type="entry name" value="GATA"/>
    <property type="match status" value="1"/>
</dbReference>
<name>D3K2C2_THELG</name>
<dbReference type="PANTHER" id="PTHR10071:SF281">
    <property type="entry name" value="BOX A-BINDING FACTOR-RELATED"/>
    <property type="match status" value="1"/>
</dbReference>
<dbReference type="FunFam" id="3.30.50.10:FF:000032">
    <property type="entry name" value="Transcription factor GATA-3"/>
    <property type="match status" value="1"/>
</dbReference>
<dbReference type="GO" id="GO:0000122">
    <property type="term" value="P:negative regulation of transcription by RNA polymerase II"/>
    <property type="evidence" value="ECO:0007669"/>
    <property type="project" value="TreeGrafter"/>
</dbReference>
<dbReference type="Gene3D" id="3.30.50.10">
    <property type="entry name" value="Erythroid Transcription Factor GATA-1, subunit A"/>
    <property type="match status" value="2"/>
</dbReference>
<protein>
    <submittedName>
        <fullName evidence="12">GATA456b</fullName>
    </submittedName>
</protein>
<feature type="region of interest" description="Disordered" evidence="10">
    <location>
        <begin position="466"/>
        <end position="496"/>
    </location>
</feature>
<evidence type="ECO:0000256" key="2">
    <source>
        <dbReference type="ARBA" id="ARBA00022723"/>
    </source>
</evidence>
<organism evidence="12">
    <name type="scientific">Themiste lageniformis</name>
    <name type="common">Peanut worm</name>
    <dbReference type="NCBI Taxonomy" id="216211"/>
    <lineage>
        <taxon>Eukaryota</taxon>
        <taxon>Metazoa</taxon>
        <taxon>Spiralia</taxon>
        <taxon>Lophotrochozoa</taxon>
        <taxon>Annelida</taxon>
        <taxon>Sipuncula</taxon>
        <taxon>Sipunculidea</taxon>
        <taxon>Golfingiida</taxon>
        <taxon>Themistidae</taxon>
        <taxon>Themiste</taxon>
    </lineage>
</organism>
<evidence type="ECO:0000256" key="4">
    <source>
        <dbReference type="ARBA" id="ARBA00022833"/>
    </source>
</evidence>
<reference evidence="12" key="1">
    <citation type="journal article" date="2010" name="Evodevo">
        <title>Expression of FoxA and GATA transcription factors correlates with regionalized gut development in two lophotrochozoan marine worms: Chaetopterus (Annelida) and Themiste lageniformis (Sipuncula).</title>
        <authorList>
            <person name="Boyle M.J."/>
            <person name="Seaver E.C."/>
        </authorList>
    </citation>
    <scope>NUCLEOTIDE SEQUENCE</scope>
</reference>
<evidence type="ECO:0000256" key="9">
    <source>
        <dbReference type="PROSITE-ProRule" id="PRU00094"/>
    </source>
</evidence>
<dbReference type="GO" id="GO:0045165">
    <property type="term" value="P:cell fate commitment"/>
    <property type="evidence" value="ECO:0007669"/>
    <property type="project" value="TreeGrafter"/>
</dbReference>
<keyword evidence="6" id="KW-0238">DNA-binding</keyword>
<dbReference type="SUPFAM" id="SSF57716">
    <property type="entry name" value="Glucocorticoid receptor-like (DNA-binding domain)"/>
    <property type="match status" value="2"/>
</dbReference>
<dbReference type="GO" id="GO:0000981">
    <property type="term" value="F:DNA-binding transcription factor activity, RNA polymerase II-specific"/>
    <property type="evidence" value="ECO:0007669"/>
    <property type="project" value="TreeGrafter"/>
</dbReference>
<keyword evidence="4" id="KW-0862">Zinc</keyword>
<dbReference type="CDD" id="cd00202">
    <property type="entry name" value="ZnF_GATA"/>
    <property type="match status" value="2"/>
</dbReference>
<keyword evidence="2" id="KW-0479">Metal-binding</keyword>
<evidence type="ECO:0000256" key="10">
    <source>
        <dbReference type="SAM" id="MobiDB-lite"/>
    </source>
</evidence>
<feature type="region of interest" description="Disordered" evidence="10">
    <location>
        <begin position="21"/>
        <end position="40"/>
    </location>
</feature>
<evidence type="ECO:0000256" key="1">
    <source>
        <dbReference type="ARBA" id="ARBA00004123"/>
    </source>
</evidence>
<feature type="domain" description="GATA-type" evidence="11">
    <location>
        <begin position="224"/>
        <end position="292"/>
    </location>
</feature>